<dbReference type="Pfam" id="PF02426">
    <property type="entry name" value="MIase"/>
    <property type="match status" value="1"/>
</dbReference>
<comment type="pathway">
    <text evidence="2 8">Aromatic compound metabolism; beta-ketoadipate pathway; 5-oxo-4,5-dihydro-2-furylacetate from catechol: step 3/3.</text>
</comment>
<dbReference type="GO" id="GO:0042952">
    <property type="term" value="P:beta-ketoadipate pathway"/>
    <property type="evidence" value="ECO:0007669"/>
    <property type="project" value="UniProtKB-UniPathway"/>
</dbReference>
<dbReference type="AlphaFoldDB" id="A0A4Y3QRN6"/>
<comment type="subunit">
    <text evidence="4">Homodecamer.</text>
</comment>
<evidence type="ECO:0000256" key="4">
    <source>
        <dbReference type="ARBA" id="ARBA00011365"/>
    </source>
</evidence>
<name>A0A4Y3QRN6_STRCI</name>
<keyword evidence="7 8" id="KW-0413">Isomerase</keyword>
<evidence type="ECO:0000256" key="2">
    <source>
        <dbReference type="ARBA" id="ARBA00005193"/>
    </source>
</evidence>
<dbReference type="OrthoDB" id="4426588at2"/>
<dbReference type="PIRSF" id="PIRSF001486">
    <property type="entry name" value="CatC"/>
    <property type="match status" value="1"/>
</dbReference>
<evidence type="ECO:0000256" key="3">
    <source>
        <dbReference type="ARBA" id="ARBA00010882"/>
    </source>
</evidence>
<dbReference type="InterPro" id="IPR011008">
    <property type="entry name" value="Dimeric_a/b-barrel"/>
</dbReference>
<comment type="caution">
    <text evidence="10">The sequence shown here is derived from an EMBL/GenBank/DDBJ whole genome shotgun (WGS) entry which is preliminary data.</text>
</comment>
<accession>A0A4Y3QRN6</accession>
<dbReference type="InterPro" id="IPR026029">
    <property type="entry name" value="MLI_dom"/>
</dbReference>
<evidence type="ECO:0000313" key="11">
    <source>
        <dbReference type="Proteomes" id="UP000319210"/>
    </source>
</evidence>
<protein>
    <recommendedName>
        <fullName evidence="5 8">Muconolactone Delta-isomerase</fullName>
        <shortName evidence="8">MIase</shortName>
        <ecNumber evidence="5 8">5.3.3.4</ecNumber>
    </recommendedName>
</protein>
<gene>
    <name evidence="10" type="ORF">SCA03_05060</name>
</gene>
<sequence length="97" mass="10970">MDFLVRIDTSRVHDLPADDHADLVRRERHRGRELMAEGVLRRLWRLPGKRANIGLWSADDADALEEALDSLPIRPYADIEVTALATHPLTAEGPLPR</sequence>
<comment type="catalytic activity">
    <reaction evidence="1 8">
        <text>(S)-muconolactone = (4,5-dihydro-5-oxofuran-2-yl)-acetate</text>
        <dbReference type="Rhea" id="RHEA:12348"/>
        <dbReference type="ChEBI" id="CHEBI:58425"/>
        <dbReference type="ChEBI" id="CHEBI:58736"/>
        <dbReference type="EC" id="5.3.3.4"/>
    </reaction>
</comment>
<evidence type="ECO:0000256" key="7">
    <source>
        <dbReference type="ARBA" id="ARBA00023235"/>
    </source>
</evidence>
<evidence type="ECO:0000313" key="10">
    <source>
        <dbReference type="EMBL" id="GEB47955.1"/>
    </source>
</evidence>
<keyword evidence="6 8" id="KW-0058">Aromatic hydrocarbons catabolism</keyword>
<dbReference type="UniPathway" id="UPA00157">
    <property type="reaction ID" value="UER00260"/>
</dbReference>
<dbReference type="GO" id="GO:0016159">
    <property type="term" value="F:muconolactone delta-isomerase activity"/>
    <property type="evidence" value="ECO:0007669"/>
    <property type="project" value="UniProtKB-EC"/>
</dbReference>
<evidence type="ECO:0000256" key="5">
    <source>
        <dbReference type="ARBA" id="ARBA00012070"/>
    </source>
</evidence>
<dbReference type="EMBL" id="BJMM01000002">
    <property type="protein sequence ID" value="GEB47955.1"/>
    <property type="molecule type" value="Genomic_DNA"/>
</dbReference>
<comment type="similarity">
    <text evidence="3 8">Belongs to the muconolactone Delta-isomerase family.</text>
</comment>
<dbReference type="SUPFAM" id="SSF54909">
    <property type="entry name" value="Dimeric alpha+beta barrel"/>
    <property type="match status" value="1"/>
</dbReference>
<evidence type="ECO:0000256" key="6">
    <source>
        <dbReference type="ARBA" id="ARBA00022797"/>
    </source>
</evidence>
<feature type="domain" description="Muconolactone isomerase" evidence="9">
    <location>
        <begin position="1"/>
        <end position="88"/>
    </location>
</feature>
<dbReference type="Gene3D" id="3.30.70.1060">
    <property type="entry name" value="Dimeric alpha+beta barrel"/>
    <property type="match status" value="1"/>
</dbReference>
<dbReference type="Proteomes" id="UP000319210">
    <property type="component" value="Unassembled WGS sequence"/>
</dbReference>
<dbReference type="InterPro" id="IPR003464">
    <property type="entry name" value="Muconolactone_d_Isoase"/>
</dbReference>
<evidence type="ECO:0000256" key="1">
    <source>
        <dbReference type="ARBA" id="ARBA00001739"/>
    </source>
</evidence>
<dbReference type="EC" id="5.3.3.4" evidence="5 8"/>
<evidence type="ECO:0000259" key="9">
    <source>
        <dbReference type="Pfam" id="PF02426"/>
    </source>
</evidence>
<organism evidence="10 11">
    <name type="scientific">Streptomyces cacaoi</name>
    <dbReference type="NCBI Taxonomy" id="1898"/>
    <lineage>
        <taxon>Bacteria</taxon>
        <taxon>Bacillati</taxon>
        <taxon>Actinomycetota</taxon>
        <taxon>Actinomycetes</taxon>
        <taxon>Kitasatosporales</taxon>
        <taxon>Streptomycetaceae</taxon>
        <taxon>Streptomyces</taxon>
    </lineage>
</organism>
<proteinExistence type="inferred from homology"/>
<keyword evidence="11" id="KW-1185">Reference proteome</keyword>
<reference evidence="10 11" key="1">
    <citation type="submission" date="2019-06" db="EMBL/GenBank/DDBJ databases">
        <title>Whole genome shotgun sequence of Streptomyces cacaoi subsp. cacaoi NBRC 12748.</title>
        <authorList>
            <person name="Hosoyama A."/>
            <person name="Uohara A."/>
            <person name="Ohji S."/>
            <person name="Ichikawa N."/>
        </authorList>
    </citation>
    <scope>NUCLEOTIDE SEQUENCE [LARGE SCALE GENOMIC DNA]</scope>
    <source>
        <strain evidence="10 11">NBRC 12748</strain>
    </source>
</reference>
<evidence type="ECO:0000256" key="8">
    <source>
        <dbReference type="PIRNR" id="PIRNR001486"/>
    </source>
</evidence>